<organism evidence="1 2">
    <name type="scientific">Escherichia phage 121Q</name>
    <dbReference type="NCBI Taxonomy" id="1555202"/>
    <lineage>
        <taxon>Viruses</taxon>
        <taxon>Duplodnaviria</taxon>
        <taxon>Heunggongvirae</taxon>
        <taxon>Uroviricota</taxon>
        <taxon>Caudoviricetes</taxon>
        <taxon>Asteriusvirus</taxon>
        <taxon>Asteriusvirus av121Q</taxon>
    </lineage>
</organism>
<sequence length="103" mass="12304">MLLNDIQFTYKFLYIQYATVDAGEYLYGEIYRSVWIKFLDELHEYYHDLCIVRDNKIYKFRDIVSHSGKLRLELSTDSDVDWIGVNLLELENEKQLKGNTSIL</sequence>
<gene>
    <name evidence="1" type="primary">425</name>
    <name evidence="1" type="ORF">PBI_121Q_425</name>
</gene>
<accession>A0A097EY37</accession>
<protein>
    <submittedName>
        <fullName evidence="1">Uncharacterized protein</fullName>
    </submittedName>
</protein>
<evidence type="ECO:0000313" key="1">
    <source>
        <dbReference type="EMBL" id="AIT14315.1"/>
    </source>
</evidence>
<name>A0A097EY37_9CAUD</name>
<keyword evidence="2" id="KW-1185">Reference proteome</keyword>
<reference evidence="1 2" key="1">
    <citation type="submission" date="2014-09" db="EMBL/GenBank/DDBJ databases">
        <authorList>
            <person name="Lapin J.S."/>
            <person name="Pope W.H."/>
            <person name="Hua J."/>
            <person name="Ford M.E."/>
            <person name="Conway J.F."/>
            <person name="Hatfull G.F."/>
            <person name="Hendrix R.W."/>
        </authorList>
    </citation>
    <scope>NUCLEOTIDE SEQUENCE [LARGE SCALE GENOMIC DNA]</scope>
</reference>
<dbReference type="KEGG" id="vg:22111465"/>
<proteinExistence type="predicted"/>
<dbReference type="EMBL" id="KM507819">
    <property type="protein sequence ID" value="AIT14315.1"/>
    <property type="molecule type" value="Genomic_DNA"/>
</dbReference>
<dbReference type="Proteomes" id="UP000029889">
    <property type="component" value="Segment"/>
</dbReference>
<dbReference type="GeneID" id="22111465"/>
<evidence type="ECO:0000313" key="2">
    <source>
        <dbReference type="Proteomes" id="UP000029889"/>
    </source>
</evidence>
<dbReference type="RefSeq" id="YP_009102012.1">
    <property type="nucleotide sequence ID" value="NC_025447.1"/>
</dbReference>